<evidence type="ECO:0000313" key="3">
    <source>
        <dbReference type="EMBL" id="KAJ8933597.1"/>
    </source>
</evidence>
<dbReference type="PROSITE" id="PS51253">
    <property type="entry name" value="HTH_CENPB"/>
    <property type="match status" value="1"/>
</dbReference>
<evidence type="ECO:0000313" key="4">
    <source>
        <dbReference type="Proteomes" id="UP001162162"/>
    </source>
</evidence>
<dbReference type="AlphaFoldDB" id="A0AAV8X6M2"/>
<protein>
    <recommendedName>
        <fullName evidence="2">HTH CENPB-type domain-containing protein</fullName>
    </recommendedName>
</protein>
<sequence length="198" mass="22525">MRLSKEQYGDPEKAANTIWGRQTILTPELEDQLVQYCLAMEAIYFGLTRGDLRRMAFQIPERNNLQHNFSRADDMAGKKWLKLFMTRHKTQTVFEKHNYPPDRIFNVDESGLTVVQSKVLKVVGMRGKRQIGNLASAERGSLITIVVCMSAAGNFVPPMVVFPRKNRKYAIGKRCSSRNNIPLSSVRMDPNGVIHTLV</sequence>
<dbReference type="EMBL" id="JAPWTK010001192">
    <property type="protein sequence ID" value="KAJ8933597.1"/>
    <property type="molecule type" value="Genomic_DNA"/>
</dbReference>
<comment type="caution">
    <text evidence="3">The sequence shown here is derived from an EMBL/GenBank/DDBJ whole genome shotgun (WGS) entry which is preliminary data.</text>
</comment>
<keyword evidence="1" id="KW-0238">DNA-binding</keyword>
<proteinExistence type="predicted"/>
<dbReference type="Pfam" id="PF03221">
    <property type="entry name" value="HTH_Tnp_Tc5"/>
    <property type="match status" value="1"/>
</dbReference>
<evidence type="ECO:0000259" key="2">
    <source>
        <dbReference type="PROSITE" id="PS51253"/>
    </source>
</evidence>
<reference evidence="3" key="1">
    <citation type="journal article" date="2023" name="Insect Mol. Biol.">
        <title>Genome sequencing provides insights into the evolution of gene families encoding plant cell wall-degrading enzymes in longhorned beetles.</title>
        <authorList>
            <person name="Shin N.R."/>
            <person name="Okamura Y."/>
            <person name="Kirsch R."/>
            <person name="Pauchet Y."/>
        </authorList>
    </citation>
    <scope>NUCLEOTIDE SEQUENCE</scope>
    <source>
        <strain evidence="3">AMC_N1</strain>
    </source>
</reference>
<dbReference type="Proteomes" id="UP001162162">
    <property type="component" value="Unassembled WGS sequence"/>
</dbReference>
<organism evidence="3 4">
    <name type="scientific">Aromia moschata</name>
    <dbReference type="NCBI Taxonomy" id="1265417"/>
    <lineage>
        <taxon>Eukaryota</taxon>
        <taxon>Metazoa</taxon>
        <taxon>Ecdysozoa</taxon>
        <taxon>Arthropoda</taxon>
        <taxon>Hexapoda</taxon>
        <taxon>Insecta</taxon>
        <taxon>Pterygota</taxon>
        <taxon>Neoptera</taxon>
        <taxon>Endopterygota</taxon>
        <taxon>Coleoptera</taxon>
        <taxon>Polyphaga</taxon>
        <taxon>Cucujiformia</taxon>
        <taxon>Chrysomeloidea</taxon>
        <taxon>Cerambycidae</taxon>
        <taxon>Cerambycinae</taxon>
        <taxon>Callichromatini</taxon>
        <taxon>Aromia</taxon>
    </lineage>
</organism>
<keyword evidence="4" id="KW-1185">Reference proteome</keyword>
<evidence type="ECO:0000256" key="1">
    <source>
        <dbReference type="ARBA" id="ARBA00023125"/>
    </source>
</evidence>
<name>A0AAV8X6M2_9CUCU</name>
<gene>
    <name evidence="3" type="ORF">NQ318_015739</name>
</gene>
<dbReference type="InterPro" id="IPR006600">
    <property type="entry name" value="HTH_CenpB_DNA-bd_dom"/>
</dbReference>
<dbReference type="GO" id="GO:0003677">
    <property type="term" value="F:DNA binding"/>
    <property type="evidence" value="ECO:0007669"/>
    <property type="project" value="UniProtKB-KW"/>
</dbReference>
<feature type="domain" description="HTH CENPB-type" evidence="2">
    <location>
        <begin position="17"/>
        <end position="94"/>
    </location>
</feature>
<accession>A0AAV8X6M2</accession>